<dbReference type="SUPFAM" id="SSF53474">
    <property type="entry name" value="alpha/beta-Hydrolases"/>
    <property type="match status" value="1"/>
</dbReference>
<accession>A0A1X6ZQ22</accession>
<dbReference type="Proteomes" id="UP000194012">
    <property type="component" value="Unassembled WGS sequence"/>
</dbReference>
<dbReference type="AlphaFoldDB" id="A0A1X6ZQ22"/>
<keyword evidence="3" id="KW-1185">Reference proteome</keyword>
<dbReference type="InterPro" id="IPR029058">
    <property type="entry name" value="AB_hydrolase_fold"/>
</dbReference>
<dbReference type="PRINTS" id="PR00111">
    <property type="entry name" value="ABHYDROLASE"/>
</dbReference>
<evidence type="ECO:0000313" key="2">
    <source>
        <dbReference type="EMBL" id="SLN57813.1"/>
    </source>
</evidence>
<gene>
    <name evidence="2" type="primary">rsbQ</name>
    <name evidence="2" type="ORF">ROG8370_02619</name>
</gene>
<dbReference type="PANTHER" id="PTHR43689">
    <property type="entry name" value="HYDROLASE"/>
    <property type="match status" value="1"/>
</dbReference>
<dbReference type="PANTHER" id="PTHR43689:SF8">
    <property type="entry name" value="ALPHA_BETA-HYDROLASES SUPERFAMILY PROTEIN"/>
    <property type="match status" value="1"/>
</dbReference>
<evidence type="ECO:0000313" key="3">
    <source>
        <dbReference type="Proteomes" id="UP000194012"/>
    </source>
</evidence>
<dbReference type="EMBL" id="FWFJ01000026">
    <property type="protein sequence ID" value="SLN57813.1"/>
    <property type="molecule type" value="Genomic_DNA"/>
</dbReference>
<dbReference type="InterPro" id="IPR017497">
    <property type="entry name" value="BchO"/>
</dbReference>
<feature type="domain" description="AB hydrolase-1" evidence="1">
    <location>
        <begin position="38"/>
        <end position="252"/>
    </location>
</feature>
<dbReference type="Gene3D" id="3.40.50.1820">
    <property type="entry name" value="alpha/beta hydrolase"/>
    <property type="match status" value="1"/>
</dbReference>
<organism evidence="2 3">
    <name type="scientific">Roseovarius gaetbuli</name>
    <dbReference type="NCBI Taxonomy" id="1356575"/>
    <lineage>
        <taxon>Bacteria</taxon>
        <taxon>Pseudomonadati</taxon>
        <taxon>Pseudomonadota</taxon>
        <taxon>Alphaproteobacteria</taxon>
        <taxon>Rhodobacterales</taxon>
        <taxon>Roseobacteraceae</taxon>
        <taxon>Roseovarius</taxon>
    </lineage>
</organism>
<reference evidence="3" key="1">
    <citation type="submission" date="2017-03" db="EMBL/GenBank/DDBJ databases">
        <authorList>
            <person name="Rodrigo-Torres L."/>
            <person name="Arahal R.D."/>
            <person name="Lucena T."/>
        </authorList>
    </citation>
    <scope>NUCLEOTIDE SEQUENCE [LARGE SCALE GENOMIC DNA]</scope>
    <source>
        <strain evidence="3">CECT 8370</strain>
    </source>
</reference>
<dbReference type="RefSeq" id="WP_306372375.1">
    <property type="nucleotide sequence ID" value="NZ_FWFJ01000026.1"/>
</dbReference>
<protein>
    <submittedName>
        <fullName evidence="2">Sigma factor SigB regulation protein RsbQ</fullName>
    </submittedName>
</protein>
<dbReference type="InterPro" id="IPR000073">
    <property type="entry name" value="AB_hydrolase_1"/>
</dbReference>
<name>A0A1X6ZQ22_9RHOB</name>
<dbReference type="Pfam" id="PF00561">
    <property type="entry name" value="Abhydrolase_1"/>
    <property type="match status" value="1"/>
</dbReference>
<evidence type="ECO:0000259" key="1">
    <source>
        <dbReference type="Pfam" id="PF00561"/>
    </source>
</evidence>
<proteinExistence type="predicted"/>
<dbReference type="NCBIfam" id="TIGR03056">
    <property type="entry name" value="bchO_mg_che_rel"/>
    <property type="match status" value="1"/>
</dbReference>
<sequence>MDWGRDLAAWPLNDVSRRIHHPPHHWHVQEMGSGPLALLIHGAGASTHSWRDIMPALARTHRVIALDLPGQGFTRAGARRRLGLAGMSEDITSLCLAQGWQPSLIIGHSAGAAVAVALAQNLAGPTGQPPDILRINAALGRFEGVADWLFPALVKLLALNPFTASRFTLGADKTTRARRLIEGTGSRISPEGLALYGRLIGDREHVDATFHMMAQWSLDGLLEALPGITACLLVTGAHDLAVPPETSIRAANRMPRARDHA</sequence>